<feature type="region of interest" description="Disordered" evidence="1">
    <location>
        <begin position="232"/>
        <end position="278"/>
    </location>
</feature>
<dbReference type="OrthoDB" id="13345at10239"/>
<reference evidence="2 3" key="1">
    <citation type="journal article" date="2015" name="Genome Announc.">
        <title>Genome Sequences of Mycobacteriophages AlanGrant, Baee, Corofin, OrangeOswald, and Vincenzo, New Members of Cluster B.</title>
        <authorList>
            <person name="Pope W.H."/>
            <person name="Carbonara M.E."/>
            <person name="Cioffi H.M."/>
            <person name="Cruz T."/>
            <person name="Dang B.Q."/>
            <person name="Doyle A.N."/>
            <person name="Fan O.H."/>
            <person name="Gallagher M."/>
            <person name="Gentile G.M."/>
            <person name="German B.A."/>
            <person name="Farrell M.E."/>
            <person name="Gerwig M."/>
            <person name="Hunter K.L."/>
            <person name="Lefever V.E."/>
            <person name="Marfisi N.A."/>
            <person name="McDonnell J.E."/>
            <person name="Monga J.K."/>
            <person name="Quiroz K.G."/>
            <person name="Pong A.C."/>
            <person name="Rimple P.A."/>
            <person name="Situ M."/>
            <person name="Sohnen P.C."/>
            <person name="Stockinger A.N."/>
            <person name="Thompson P.K."/>
            <person name="Torchio N.M."/>
            <person name="Toner C.L."/>
            <person name="Ulbrich M.C."/>
            <person name="Vohra N.I."/>
            <person name="Zakir A."/>
            <person name="Adkins N.L."/>
            <person name="Brown B.R."/>
            <person name="Churilla B.M."/>
            <person name="Kramer Z.J."/>
            <person name="Lapin J.S."/>
            <person name="Montgomery M.T."/>
            <person name="Prout A.K."/>
            <person name="Grubb S.R."/>
            <person name="Warner M.H."/>
            <person name="Bowman C.A."/>
            <person name="Russell D.A."/>
            <person name="Hatfull G.F."/>
        </authorList>
    </citation>
    <scope>NUCLEOTIDE SEQUENCE [LARGE SCALE GENOMIC DNA]</scope>
</reference>
<evidence type="ECO:0000313" key="2">
    <source>
        <dbReference type="EMBL" id="AKF14589.1"/>
    </source>
</evidence>
<feature type="compositionally biased region" description="Low complexity" evidence="1">
    <location>
        <begin position="267"/>
        <end position="278"/>
    </location>
</feature>
<dbReference type="EMBL" id="KR080199">
    <property type="protein sequence ID" value="AKF14589.1"/>
    <property type="molecule type" value="Genomic_DNA"/>
</dbReference>
<protein>
    <submittedName>
        <fullName evidence="2">Major tail protein</fullName>
    </submittedName>
</protein>
<dbReference type="Proteomes" id="UP000204054">
    <property type="component" value="Segment"/>
</dbReference>
<sequence length="278" mass="29987">MRATELEEQVSMTTFPLVKGTRLRATKVDSCGKPIAGPRNRLVTSGFVTLGLTAVMREAQDLTQDNAEGKECVSDRTAPERRWYTPALELCNVNPGLITMFTGWENLLDADDEVIGFRDQKEIESDYGIALEVWTSGKSEDDCGDIPTTDAALLDTSSGRKYGYFLFAGTEWTLGDITIGATVATLTLTGRTIAMPNWGKGPYNVQDDGTGTASRLLVPTSKKEHLTVFRTPIAPPEPTEGSQPVPLATSSVFTDPDFYYGGPASEPPADVAPDQPAA</sequence>
<keyword evidence="3" id="KW-1185">Reference proteome</keyword>
<organism evidence="2 3">
    <name type="scientific">Mycobacterium phage Baee</name>
    <dbReference type="NCBI Taxonomy" id="1647306"/>
    <lineage>
        <taxon>Viruses</taxon>
        <taxon>Duplodnaviria</taxon>
        <taxon>Heunggongvirae</taxon>
        <taxon>Uroviricota</taxon>
        <taxon>Caudoviricetes</taxon>
        <taxon>Bclasvirinae</taxon>
        <taxon>Acadianvirus</taxon>
        <taxon>Acadianvirus baee</taxon>
    </lineage>
</organism>
<accession>A0A0F6YRX4</accession>
<dbReference type="GeneID" id="26586378"/>
<dbReference type="RefSeq" id="YP_009193475.1">
    <property type="nucleotide sequence ID" value="NC_028742.1"/>
</dbReference>
<evidence type="ECO:0000313" key="3">
    <source>
        <dbReference type="Proteomes" id="UP000204054"/>
    </source>
</evidence>
<gene>
    <name evidence="2" type="primary">20</name>
    <name evidence="2" type="ORF">SEA_BAEE_20</name>
</gene>
<evidence type="ECO:0000256" key="1">
    <source>
        <dbReference type="SAM" id="MobiDB-lite"/>
    </source>
</evidence>
<proteinExistence type="predicted"/>
<dbReference type="KEGG" id="vg:26586378"/>
<name>A0A0F6YRX4_9CAUD</name>